<comment type="caution">
    <text evidence="6">The sequence shown here is derived from an EMBL/GenBank/DDBJ whole genome shotgun (WGS) entry which is preliminary data.</text>
</comment>
<feature type="compositionally biased region" description="Low complexity" evidence="3">
    <location>
        <begin position="659"/>
        <end position="683"/>
    </location>
</feature>
<sequence length="935" mass="99111">MYRSFTALGLVAYGLFLSSNFDSCAGQNNTDTAPDTSVQLFPADAFPDFAMACSAALAATINCTSALLAEAYTFSQLNDTDIENLCVDTCTQSMRSYRSAIVSACGDAVYYDPIAGYNLTAVSLVDSFFSGYSSYCTKNSAGQFCYSLLRPAPQYTTETAADAVALLKVRGLHGGNHGHYPHMHHARGLSHMVAKRQSNDSDCSECSLKMLQARLNDPWGYNADDAAIFTSLTSSCGVSTLTVTATPTSVFVNSTSVAPTATPTCTGVTIAVSSSDTCDTIAETHHASTWHILFRNNLDAGCINFPTSGSLCIEETCTTYVPTSNDTCRDLAKTYNVTVPQLVSWNPDIDPACANFNQTLGHHICLTNPLPYDPGNITNPASPTTATTDAPLPTDAAPNSTVHCGRWYEVQDGDYCALITTKNQISLADFYFLNPMLDANCTNLWNATSYCVLPVGDISTYPGYAGTTTLAPIATSSFINYQDLPTATRPVVTLDPTPFAYPLANNSRKDCTTYYDNDQGNQSCVFLSLHYDVSLFEIVLWNQDLGNATALSETAFEPCSLTNETRYCAQLYDPTEYAVPDTGPIYADVPSNAATNSTTECFLWYEVGTGDNCTSILSVYEIAFAAFYAWNPSVHADCSNLWQNTSYCVYGPGFDDNGGDNNSTTTTTSAAPSSTSVAAPGPTQSGIPANCDKYVMQQDGVYCADMATNANITLNELYGWNPALNGDCSGLWAGYAYCVGVSSDTSPSSTTTLPTTTTTTATSPSITPPGPTQSGIPANCDEYVMQKDGVYCGDMATNANITLNELYGWNPALNGDCSGLWAGYAYCVGVSGDTSLSSTTTLPSTTTTPSPTTTLPTTTTTTATSPSVTPPGPAQSGIPANCDAYVMQKDGVYCADMAANAGITLAELYGWNPALNGDCSGLWAGYAYCVGVSSS</sequence>
<feature type="domain" description="LysM" evidence="5">
    <location>
        <begin position="692"/>
        <end position="739"/>
    </location>
</feature>
<organism evidence="6 7">
    <name type="scientific">Sphaerosporella brunnea</name>
    <dbReference type="NCBI Taxonomy" id="1250544"/>
    <lineage>
        <taxon>Eukaryota</taxon>
        <taxon>Fungi</taxon>
        <taxon>Dikarya</taxon>
        <taxon>Ascomycota</taxon>
        <taxon>Pezizomycotina</taxon>
        <taxon>Pezizomycetes</taxon>
        <taxon>Pezizales</taxon>
        <taxon>Pyronemataceae</taxon>
        <taxon>Sphaerosporella</taxon>
    </lineage>
</organism>
<dbReference type="PROSITE" id="PS51782">
    <property type="entry name" value="LYSM"/>
    <property type="match status" value="7"/>
</dbReference>
<evidence type="ECO:0000256" key="3">
    <source>
        <dbReference type="SAM" id="MobiDB-lite"/>
    </source>
</evidence>
<dbReference type="InParanoid" id="A0A5J5EJS6"/>
<dbReference type="AlphaFoldDB" id="A0A5J5EJS6"/>
<evidence type="ECO:0000259" key="5">
    <source>
        <dbReference type="PROSITE" id="PS51782"/>
    </source>
</evidence>
<feature type="domain" description="LysM" evidence="5">
    <location>
        <begin position="318"/>
        <end position="362"/>
    </location>
</feature>
<dbReference type="Proteomes" id="UP000326924">
    <property type="component" value="Unassembled WGS sequence"/>
</dbReference>
<keyword evidence="4" id="KW-0732">Signal</keyword>
<proteinExistence type="predicted"/>
<keyword evidence="7" id="KW-1185">Reference proteome</keyword>
<feature type="domain" description="LysM" evidence="5">
    <location>
        <begin position="406"/>
        <end position="452"/>
    </location>
</feature>
<accession>A0A5J5EJS6</accession>
<feature type="signal peptide" evidence="4">
    <location>
        <begin position="1"/>
        <end position="26"/>
    </location>
</feature>
<dbReference type="InterPro" id="IPR036779">
    <property type="entry name" value="LysM_dom_sf"/>
</dbReference>
<evidence type="ECO:0000313" key="7">
    <source>
        <dbReference type="Proteomes" id="UP000326924"/>
    </source>
</evidence>
<keyword evidence="2" id="KW-0843">Virulence</keyword>
<feature type="region of interest" description="Disordered" evidence="3">
    <location>
        <begin position="838"/>
        <end position="874"/>
    </location>
</feature>
<feature type="chain" id="PRO_5023821093" description="LysM domain-containing protein" evidence="4">
    <location>
        <begin position="27"/>
        <end position="935"/>
    </location>
</feature>
<feature type="domain" description="LysM" evidence="5">
    <location>
        <begin position="781"/>
        <end position="828"/>
    </location>
</feature>
<feature type="compositionally biased region" description="Low complexity" evidence="3">
    <location>
        <begin position="744"/>
        <end position="765"/>
    </location>
</feature>
<keyword evidence="1" id="KW-0147">Chitin-binding</keyword>
<reference evidence="6 7" key="1">
    <citation type="submission" date="2019-09" db="EMBL/GenBank/DDBJ databases">
        <title>Draft genome of the ectomycorrhizal ascomycete Sphaerosporella brunnea.</title>
        <authorList>
            <consortium name="DOE Joint Genome Institute"/>
            <person name="Benucci G.M."/>
            <person name="Marozzi G."/>
            <person name="Antonielli L."/>
            <person name="Sanchez S."/>
            <person name="Marco P."/>
            <person name="Wang X."/>
            <person name="Falini L.B."/>
            <person name="Barry K."/>
            <person name="Haridas S."/>
            <person name="Lipzen A."/>
            <person name="Labutti K."/>
            <person name="Grigoriev I.V."/>
            <person name="Murat C."/>
            <person name="Martin F."/>
            <person name="Albertini E."/>
            <person name="Donnini D."/>
            <person name="Bonito G."/>
        </authorList>
    </citation>
    <scope>NUCLEOTIDE SEQUENCE [LARGE SCALE GENOMIC DNA]</scope>
    <source>
        <strain evidence="6 7">Sb_GMNB300</strain>
    </source>
</reference>
<dbReference type="Pfam" id="PF01476">
    <property type="entry name" value="LysM"/>
    <property type="match status" value="1"/>
</dbReference>
<dbReference type="SUPFAM" id="SSF54106">
    <property type="entry name" value="LysM domain"/>
    <property type="match status" value="3"/>
</dbReference>
<dbReference type="GO" id="GO:0008061">
    <property type="term" value="F:chitin binding"/>
    <property type="evidence" value="ECO:0007669"/>
    <property type="project" value="UniProtKB-KW"/>
</dbReference>
<feature type="region of interest" description="Disordered" evidence="3">
    <location>
        <begin position="744"/>
        <end position="777"/>
    </location>
</feature>
<dbReference type="PANTHER" id="PTHR34997">
    <property type="entry name" value="AM15"/>
    <property type="match status" value="1"/>
</dbReference>
<evidence type="ECO:0000313" key="6">
    <source>
        <dbReference type="EMBL" id="KAA8895206.1"/>
    </source>
</evidence>
<evidence type="ECO:0000256" key="1">
    <source>
        <dbReference type="ARBA" id="ARBA00022669"/>
    </source>
</evidence>
<dbReference type="Gene3D" id="3.10.350.10">
    <property type="entry name" value="LysM domain"/>
    <property type="match status" value="6"/>
</dbReference>
<feature type="compositionally biased region" description="Low complexity" evidence="3">
    <location>
        <begin position="838"/>
        <end position="867"/>
    </location>
</feature>
<dbReference type="PANTHER" id="PTHR34997:SF1">
    <property type="entry name" value="PEPTIDOGLYCAN-BINDING LYSIN DOMAIN"/>
    <property type="match status" value="1"/>
</dbReference>
<evidence type="ECO:0000256" key="2">
    <source>
        <dbReference type="ARBA" id="ARBA00023026"/>
    </source>
</evidence>
<dbReference type="InterPro" id="IPR052210">
    <property type="entry name" value="LysM1-like"/>
</dbReference>
<dbReference type="OrthoDB" id="5985073at2759"/>
<feature type="domain" description="LysM" evidence="5">
    <location>
        <begin position="603"/>
        <end position="649"/>
    </location>
</feature>
<feature type="region of interest" description="Disordered" evidence="3">
    <location>
        <begin position="659"/>
        <end position="684"/>
    </location>
</feature>
<dbReference type="EMBL" id="VXIS01000282">
    <property type="protein sequence ID" value="KAA8895206.1"/>
    <property type="molecule type" value="Genomic_DNA"/>
</dbReference>
<dbReference type="InterPro" id="IPR018392">
    <property type="entry name" value="LysM"/>
</dbReference>
<gene>
    <name evidence="6" type="ORF">FN846DRAFT_818519</name>
</gene>
<feature type="domain" description="LysM" evidence="5">
    <location>
        <begin position="883"/>
        <end position="930"/>
    </location>
</feature>
<dbReference type="CDD" id="cd00118">
    <property type="entry name" value="LysM"/>
    <property type="match status" value="3"/>
</dbReference>
<name>A0A5J5EJS6_9PEZI</name>
<evidence type="ECO:0000256" key="4">
    <source>
        <dbReference type="SAM" id="SignalP"/>
    </source>
</evidence>
<protein>
    <recommendedName>
        <fullName evidence="5">LysM domain-containing protein</fullName>
    </recommendedName>
</protein>
<feature type="domain" description="LysM" evidence="5">
    <location>
        <begin position="268"/>
        <end position="313"/>
    </location>
</feature>